<sequence length="464" mass="50702">MRDISRHAPLTVWSPTGEDAAPILQVLAEGYNLDIRDNLPDQAPAEGTLLLLHLAPAIAICRAMAAGTGPEAALRDWQAQTRAILALNRRNRRGSRVLSITAALDHPAAFRDRFGLPAGSGPGGARRNDQDNLFLLTLAQQMLHNDPQNRLLMAELDAVSIGLSDSAPADPVDPEAVFQAYQGSQSALEEAQRLQRENLDLRGETERLSARNSALETADHDRTAALEEAQTEIGLLQLQGQELQDELKILLERNAEIAGQLQAQEAETATSQQQVADLEQHNGALQEQLEALGRQTAGLEAQLAESDAAQRTSGSVISLLQTQGRELQEELEALARRNVQLTEASAKLPALERELTRTRDTLKGRLSGKEDSLRAADELIRQMKARQTALRAELALMTARAADSQGENTVKQARIAGLEDELRTLREALGRAEAELHHVYNSRSYRVTGPLRRIRALLSGQRPA</sequence>
<dbReference type="Proteomes" id="UP001243757">
    <property type="component" value="Unassembled WGS sequence"/>
</dbReference>
<evidence type="ECO:0000256" key="1">
    <source>
        <dbReference type="SAM" id="Coils"/>
    </source>
</evidence>
<evidence type="ECO:0000313" key="2">
    <source>
        <dbReference type="EMBL" id="MDK3020926.1"/>
    </source>
</evidence>
<gene>
    <name evidence="2" type="ORF">QO033_24890</name>
</gene>
<evidence type="ECO:0000313" key="3">
    <source>
        <dbReference type="Proteomes" id="UP001243757"/>
    </source>
</evidence>
<dbReference type="EMBL" id="JASNJD010000040">
    <property type="protein sequence ID" value="MDK3020926.1"/>
    <property type="molecule type" value="Genomic_DNA"/>
</dbReference>
<dbReference type="SUPFAM" id="SSF57997">
    <property type="entry name" value="Tropomyosin"/>
    <property type="match status" value="1"/>
</dbReference>
<organism evidence="2 3">
    <name type="scientific">Pseudodonghicola flavimaris</name>
    <dbReference type="NCBI Taxonomy" id="3050036"/>
    <lineage>
        <taxon>Bacteria</taxon>
        <taxon>Pseudomonadati</taxon>
        <taxon>Pseudomonadota</taxon>
        <taxon>Alphaproteobacteria</taxon>
        <taxon>Rhodobacterales</taxon>
        <taxon>Paracoccaceae</taxon>
        <taxon>Pseudodonghicola</taxon>
    </lineage>
</organism>
<protein>
    <submittedName>
        <fullName evidence="2">Uncharacterized protein</fullName>
    </submittedName>
</protein>
<comment type="caution">
    <text evidence="2">The sequence shown here is derived from an EMBL/GenBank/DDBJ whole genome shotgun (WGS) entry which is preliminary data.</text>
</comment>
<feature type="coiled-coil region" evidence="1">
    <location>
        <begin position="184"/>
        <end position="435"/>
    </location>
</feature>
<proteinExistence type="predicted"/>
<keyword evidence="3" id="KW-1185">Reference proteome</keyword>
<accession>A0ABT7F8I8</accession>
<reference evidence="2 3" key="1">
    <citation type="submission" date="2023-05" db="EMBL/GenBank/DDBJ databases">
        <title>Pseudodonghicola sp. nov.</title>
        <authorList>
            <person name="Huang J."/>
        </authorList>
    </citation>
    <scope>NUCLEOTIDE SEQUENCE [LARGE SCALE GENOMIC DNA]</scope>
    <source>
        <strain evidence="2 3">IC7</strain>
    </source>
</reference>
<keyword evidence="1" id="KW-0175">Coiled coil</keyword>
<name>A0ABT7F8I8_9RHOB</name>
<dbReference type="RefSeq" id="WP_284483400.1">
    <property type="nucleotide sequence ID" value="NZ_JASNJD010000040.1"/>
</dbReference>